<dbReference type="InterPro" id="IPR021561">
    <property type="entry name" value="AbiEi_3"/>
</dbReference>
<evidence type="ECO:0000313" key="2">
    <source>
        <dbReference type="EMBL" id="MEF3835755.1"/>
    </source>
</evidence>
<evidence type="ECO:0000259" key="1">
    <source>
        <dbReference type="Pfam" id="PF17194"/>
    </source>
</evidence>
<dbReference type="Pfam" id="PF11459">
    <property type="entry name" value="AbiEi_3"/>
    <property type="match status" value="1"/>
</dbReference>
<evidence type="ECO:0000313" key="3">
    <source>
        <dbReference type="Proteomes" id="UP001337305"/>
    </source>
</evidence>
<sequence length="269" mass="30789">MICIYKSTIFQWELLHLLRQKINRLLNSQPSGVVYLSSWLTENGFSTQLLNRYKKSNWLYSIGTGAWMRVGEEPTYEGAIYALQKQSQLGVHIGGKTALSLLGKAHYLELSTQQIILCGGSKEKLPAWFTKYDWGVKVSYFSTSFLPSKAGLQTLEQSNFGLQISNPVRALLECLYMAPKKQKLVECYEIMEGLNNLRPKQVQELLEQCTSIKVKRLFLYMAEKSNHNWFKYIDAEKIDTGKGKRSLVKNGVYIAEYGITVPKELAEYE</sequence>
<protein>
    <submittedName>
        <fullName evidence="2">Type IV toxin-antitoxin system AbiEi family antitoxin</fullName>
    </submittedName>
</protein>
<dbReference type="EMBL" id="JAODOP010000004">
    <property type="protein sequence ID" value="MEF3835755.1"/>
    <property type="molecule type" value="Genomic_DNA"/>
</dbReference>
<proteinExistence type="predicted"/>
<keyword evidence="3" id="KW-1185">Reference proteome</keyword>
<comment type="caution">
    <text evidence="2">The sequence shown here is derived from an EMBL/GenBank/DDBJ whole genome shotgun (WGS) entry which is preliminary data.</text>
</comment>
<dbReference type="Pfam" id="PF17194">
    <property type="entry name" value="AbiEi_3_N"/>
    <property type="match status" value="1"/>
</dbReference>
<dbReference type="Proteomes" id="UP001337305">
    <property type="component" value="Unassembled WGS sequence"/>
</dbReference>
<dbReference type="RefSeq" id="WP_303308034.1">
    <property type="nucleotide sequence ID" value="NZ_JAODOP010000004.1"/>
</dbReference>
<gene>
    <name evidence="2" type="ORF">N1F79_21705</name>
</gene>
<reference evidence="2 3" key="1">
    <citation type="submission" date="2022-09" db="EMBL/GenBank/DDBJ databases">
        <title>Genome sequencing of Flavivirga sp. MEBiC05379.</title>
        <authorList>
            <person name="Oh H.-M."/>
            <person name="Kwon K.K."/>
            <person name="Park M.J."/>
            <person name="Yang S.-H."/>
        </authorList>
    </citation>
    <scope>NUCLEOTIDE SEQUENCE [LARGE SCALE GENOMIC DNA]</scope>
    <source>
        <strain evidence="2 3">MEBiC05379</strain>
    </source>
</reference>
<dbReference type="InterPro" id="IPR033455">
    <property type="entry name" value="AbiEi_3_N"/>
</dbReference>
<accession>A0ABU7Y0Z7</accession>
<feature type="domain" description="Transcriptional regulator AbiEi antitoxin N-terminal" evidence="1">
    <location>
        <begin position="19"/>
        <end position="110"/>
    </location>
</feature>
<name>A0ABU7Y0Z7_9FLAO</name>
<organism evidence="2 3">
    <name type="scientific">Flavivirga spongiicola</name>
    <dbReference type="NCBI Taxonomy" id="421621"/>
    <lineage>
        <taxon>Bacteria</taxon>
        <taxon>Pseudomonadati</taxon>
        <taxon>Bacteroidota</taxon>
        <taxon>Flavobacteriia</taxon>
        <taxon>Flavobacteriales</taxon>
        <taxon>Flavobacteriaceae</taxon>
        <taxon>Flavivirga</taxon>
    </lineage>
</organism>